<dbReference type="PANTHER" id="PTHR43436">
    <property type="entry name" value="ARAC-FAMILY TRANSCRIPTIONAL REGULATOR"/>
    <property type="match status" value="1"/>
</dbReference>
<dbReference type="Pfam" id="PF12833">
    <property type="entry name" value="HTH_18"/>
    <property type="match status" value="1"/>
</dbReference>
<organism evidence="4 5">
    <name type="scientific">Pseudomonas cannabina</name>
    <dbReference type="NCBI Taxonomy" id="86840"/>
    <lineage>
        <taxon>Bacteria</taxon>
        <taxon>Pseudomonadati</taxon>
        <taxon>Pseudomonadota</taxon>
        <taxon>Gammaproteobacteria</taxon>
        <taxon>Pseudomonadales</taxon>
        <taxon>Pseudomonadaceae</taxon>
        <taxon>Pseudomonas</taxon>
    </lineage>
</organism>
<sequence>MAGRMHNRGMNNDLAPHLAIALRHAPPGLTATPIPRVDICVGQGFTEKAPCLYRSMSCFILQGSKRIAINENLLSYDSEHYLISALDLPLSGQILDAEGGQPYVAVSVVLNPALLAELAELAATIPAIHESTQKGIGITINPMSAPLRDTLLRLLSLLDTPDDIPVLAPMVERELLYRLLQGPQGRLLRQIAQPEGALSSIRRAVACIRDNYNVRLRIDALCDASGMSRASLHRHFLSMTGLSPVQYQKQLRLQEARQLLLAGEHRASDVAFAVGYESASQFSREYLRQFGASPARDVREIRQAIAASART</sequence>
<dbReference type="InterPro" id="IPR009594">
    <property type="entry name" value="Tscrpt_reg_HTH_AraC_N"/>
</dbReference>
<dbReference type="SMART" id="SM00342">
    <property type="entry name" value="HTH_ARAC"/>
    <property type="match status" value="1"/>
</dbReference>
<dbReference type="PROSITE" id="PS01124">
    <property type="entry name" value="HTH_ARAC_FAMILY_2"/>
    <property type="match status" value="1"/>
</dbReference>
<dbReference type="GO" id="GO:0003700">
    <property type="term" value="F:DNA-binding transcription factor activity"/>
    <property type="evidence" value="ECO:0007669"/>
    <property type="project" value="InterPro"/>
</dbReference>
<dbReference type="PANTHER" id="PTHR43436:SF1">
    <property type="entry name" value="TRANSCRIPTIONAL REGULATORY PROTEIN"/>
    <property type="match status" value="1"/>
</dbReference>
<dbReference type="Pfam" id="PF06719">
    <property type="entry name" value="AraC_N"/>
    <property type="match status" value="1"/>
</dbReference>
<feature type="domain" description="HTH araC/xylS-type" evidence="3">
    <location>
        <begin position="202"/>
        <end position="300"/>
    </location>
</feature>
<dbReference type="GO" id="GO:0043565">
    <property type="term" value="F:sequence-specific DNA binding"/>
    <property type="evidence" value="ECO:0007669"/>
    <property type="project" value="InterPro"/>
</dbReference>
<reference evidence="4 5" key="1">
    <citation type="submission" date="2018-08" db="EMBL/GenBank/DDBJ databases">
        <title>Recombination of ecologically and evolutionarily significant loci maintains genetic cohesion in the Pseudomonas syringae species complex.</title>
        <authorList>
            <person name="Dillon M."/>
            <person name="Thakur S."/>
            <person name="Almeida R.N.D."/>
            <person name="Weir B.S."/>
            <person name="Guttman D.S."/>
        </authorList>
    </citation>
    <scope>NUCLEOTIDE SEQUENCE [LARGE SCALE GENOMIC DNA]</scope>
    <source>
        <strain evidence="4 5">ICMP 15203</strain>
    </source>
</reference>
<dbReference type="Proteomes" id="UP000270524">
    <property type="component" value="Unassembled WGS sequence"/>
</dbReference>
<keyword evidence="2" id="KW-0804">Transcription</keyword>
<dbReference type="InterPro" id="IPR009057">
    <property type="entry name" value="Homeodomain-like_sf"/>
</dbReference>
<gene>
    <name evidence="4" type="ORF">ALQ51_01154</name>
</gene>
<dbReference type="EMBL" id="RBPJ01000339">
    <property type="protein sequence ID" value="RMN87063.1"/>
    <property type="molecule type" value="Genomic_DNA"/>
</dbReference>
<dbReference type="Gene3D" id="1.10.10.60">
    <property type="entry name" value="Homeodomain-like"/>
    <property type="match status" value="2"/>
</dbReference>
<evidence type="ECO:0000313" key="5">
    <source>
        <dbReference type="Proteomes" id="UP000270524"/>
    </source>
</evidence>
<name>A0A3M3QSN2_PSECA</name>
<dbReference type="SUPFAM" id="SSF46689">
    <property type="entry name" value="Homeodomain-like"/>
    <property type="match status" value="2"/>
</dbReference>
<proteinExistence type="predicted"/>
<evidence type="ECO:0000313" key="4">
    <source>
        <dbReference type="EMBL" id="RMN87063.1"/>
    </source>
</evidence>
<evidence type="ECO:0000256" key="1">
    <source>
        <dbReference type="ARBA" id="ARBA00023015"/>
    </source>
</evidence>
<evidence type="ECO:0000256" key="2">
    <source>
        <dbReference type="ARBA" id="ARBA00023163"/>
    </source>
</evidence>
<keyword evidence="1" id="KW-0805">Transcription regulation</keyword>
<accession>A0A3M3QSN2</accession>
<dbReference type="AlphaFoldDB" id="A0A3M3QSN2"/>
<dbReference type="InterPro" id="IPR018060">
    <property type="entry name" value="HTH_AraC"/>
</dbReference>
<comment type="caution">
    <text evidence="4">The sequence shown here is derived from an EMBL/GenBank/DDBJ whole genome shotgun (WGS) entry which is preliminary data.</text>
</comment>
<evidence type="ECO:0000259" key="3">
    <source>
        <dbReference type="PROSITE" id="PS01124"/>
    </source>
</evidence>
<protein>
    <submittedName>
        <fullName evidence="4">AraC family transcriptional regulator</fullName>
    </submittedName>
</protein>